<proteinExistence type="predicted"/>
<protein>
    <submittedName>
        <fullName evidence="2">Uncharacterized protein</fullName>
    </submittedName>
</protein>
<sequence>MLLGSMLRLFVPLFLPPLLIFFLPLLFPPLAMITLIWEKIDSIRAIVGFKARRHSSYSEELKALYLFTGIEPTSSSMEQSDLREFYNKRRFLMSVINLK</sequence>
<dbReference type="EMBL" id="NKXS01005531">
    <property type="protein sequence ID" value="PIN03401.1"/>
    <property type="molecule type" value="Genomic_DNA"/>
</dbReference>
<dbReference type="PANTHER" id="PTHR37198">
    <property type="entry name" value="NUCLEOLIN"/>
    <property type="match status" value="1"/>
</dbReference>
<gene>
    <name evidence="2" type="ORF">CDL12_24076</name>
</gene>
<feature type="transmembrane region" description="Helical" evidence="1">
    <location>
        <begin position="14"/>
        <end position="37"/>
    </location>
</feature>
<reference evidence="3" key="1">
    <citation type="journal article" date="2018" name="Gigascience">
        <title>Genome assembly of the Pink Ipe (Handroanthus impetiginosus, Bignoniaceae), a highly valued, ecologically keystone Neotropical timber forest tree.</title>
        <authorList>
            <person name="Silva-Junior O.B."/>
            <person name="Grattapaglia D."/>
            <person name="Novaes E."/>
            <person name="Collevatti R.G."/>
        </authorList>
    </citation>
    <scope>NUCLEOTIDE SEQUENCE [LARGE SCALE GENOMIC DNA]</scope>
    <source>
        <strain evidence="3">cv. UFG-1</strain>
    </source>
</reference>
<keyword evidence="3" id="KW-1185">Reference proteome</keyword>
<keyword evidence="1" id="KW-1133">Transmembrane helix</keyword>
<dbReference type="OrthoDB" id="1933309at2759"/>
<dbReference type="PANTHER" id="PTHR37198:SF1">
    <property type="entry name" value="NUCLEOLIN"/>
    <property type="match status" value="1"/>
</dbReference>
<comment type="caution">
    <text evidence="2">The sequence shown here is derived from an EMBL/GenBank/DDBJ whole genome shotgun (WGS) entry which is preliminary data.</text>
</comment>
<evidence type="ECO:0000313" key="2">
    <source>
        <dbReference type="EMBL" id="PIN03401.1"/>
    </source>
</evidence>
<dbReference type="AlphaFoldDB" id="A0A2G9GDN8"/>
<dbReference type="Proteomes" id="UP000231279">
    <property type="component" value="Unassembled WGS sequence"/>
</dbReference>
<keyword evidence="1" id="KW-0472">Membrane</keyword>
<organism evidence="2 3">
    <name type="scientific">Handroanthus impetiginosus</name>
    <dbReference type="NCBI Taxonomy" id="429701"/>
    <lineage>
        <taxon>Eukaryota</taxon>
        <taxon>Viridiplantae</taxon>
        <taxon>Streptophyta</taxon>
        <taxon>Embryophyta</taxon>
        <taxon>Tracheophyta</taxon>
        <taxon>Spermatophyta</taxon>
        <taxon>Magnoliopsida</taxon>
        <taxon>eudicotyledons</taxon>
        <taxon>Gunneridae</taxon>
        <taxon>Pentapetalae</taxon>
        <taxon>asterids</taxon>
        <taxon>lamiids</taxon>
        <taxon>Lamiales</taxon>
        <taxon>Bignoniaceae</taxon>
        <taxon>Crescentiina</taxon>
        <taxon>Tabebuia alliance</taxon>
        <taxon>Handroanthus</taxon>
    </lineage>
</organism>
<accession>A0A2G9GDN8</accession>
<dbReference type="STRING" id="429701.A0A2G9GDN8"/>
<name>A0A2G9GDN8_9LAMI</name>
<evidence type="ECO:0000256" key="1">
    <source>
        <dbReference type="SAM" id="Phobius"/>
    </source>
</evidence>
<keyword evidence="1" id="KW-0812">Transmembrane</keyword>
<evidence type="ECO:0000313" key="3">
    <source>
        <dbReference type="Proteomes" id="UP000231279"/>
    </source>
</evidence>